<dbReference type="InterPro" id="IPR020841">
    <property type="entry name" value="PKS_Beta-ketoAc_synthase_dom"/>
</dbReference>
<comment type="similarity">
    <text evidence="1 3">Belongs to the thiolase-like superfamily. Beta-ketoacyl-ACP synthases family.</text>
</comment>
<evidence type="ECO:0000313" key="6">
    <source>
        <dbReference type="Proteomes" id="UP001597112"/>
    </source>
</evidence>
<dbReference type="CDD" id="cd00834">
    <property type="entry name" value="KAS_I_II"/>
    <property type="match status" value="1"/>
</dbReference>
<evidence type="ECO:0000256" key="2">
    <source>
        <dbReference type="ARBA" id="ARBA00022679"/>
    </source>
</evidence>
<dbReference type="InterPro" id="IPR014030">
    <property type="entry name" value="Ketoacyl_synth_N"/>
</dbReference>
<evidence type="ECO:0000259" key="4">
    <source>
        <dbReference type="PROSITE" id="PS52004"/>
    </source>
</evidence>
<dbReference type="Proteomes" id="UP001597112">
    <property type="component" value="Unassembled WGS sequence"/>
</dbReference>
<dbReference type="EC" id="2.3.1.-" evidence="5"/>
<keyword evidence="2 3" id="KW-0808">Transferase</keyword>
<evidence type="ECO:0000313" key="5">
    <source>
        <dbReference type="EMBL" id="MFD1000095.1"/>
    </source>
</evidence>
<dbReference type="Pfam" id="PF00109">
    <property type="entry name" value="ketoacyl-synt"/>
    <property type="match status" value="1"/>
</dbReference>
<dbReference type="PANTHER" id="PTHR11712:SF336">
    <property type="entry name" value="3-OXOACYL-[ACYL-CARRIER-PROTEIN] SYNTHASE, MITOCHONDRIAL"/>
    <property type="match status" value="1"/>
</dbReference>
<dbReference type="RefSeq" id="WP_377579409.1">
    <property type="nucleotide sequence ID" value="NZ_JBHTKA010000003.1"/>
</dbReference>
<organism evidence="5 6">
    <name type="scientific">Ohtaekwangia kribbensis</name>
    <dbReference type="NCBI Taxonomy" id="688913"/>
    <lineage>
        <taxon>Bacteria</taxon>
        <taxon>Pseudomonadati</taxon>
        <taxon>Bacteroidota</taxon>
        <taxon>Cytophagia</taxon>
        <taxon>Cytophagales</taxon>
        <taxon>Fulvivirgaceae</taxon>
        <taxon>Ohtaekwangia</taxon>
    </lineage>
</organism>
<reference evidence="6" key="1">
    <citation type="journal article" date="2019" name="Int. J. Syst. Evol. Microbiol.">
        <title>The Global Catalogue of Microorganisms (GCM) 10K type strain sequencing project: providing services to taxonomists for standard genome sequencing and annotation.</title>
        <authorList>
            <consortium name="The Broad Institute Genomics Platform"/>
            <consortium name="The Broad Institute Genome Sequencing Center for Infectious Disease"/>
            <person name="Wu L."/>
            <person name="Ma J."/>
        </authorList>
    </citation>
    <scope>NUCLEOTIDE SEQUENCE [LARGE SCALE GENOMIC DNA]</scope>
    <source>
        <strain evidence="6">CCUG 58938</strain>
    </source>
</reference>
<dbReference type="GO" id="GO:0016746">
    <property type="term" value="F:acyltransferase activity"/>
    <property type="evidence" value="ECO:0007669"/>
    <property type="project" value="UniProtKB-KW"/>
</dbReference>
<dbReference type="InterPro" id="IPR014031">
    <property type="entry name" value="Ketoacyl_synth_C"/>
</dbReference>
<dbReference type="EMBL" id="JBHTKA010000003">
    <property type="protein sequence ID" value="MFD1000095.1"/>
    <property type="molecule type" value="Genomic_DNA"/>
</dbReference>
<sequence>MSQRVFITGYGIITSLGKNAAENLQSLIDRKAGYGALEVLDTIHRATLHACEVKITDRQLFESLNIATDTGYTRTTLLGLTALMEAIGMAGLTEQEVRNSGLLSATTNGGIREFEKYYYELMDPAQRGDFVRFTDTANPGEHCERLADFVGIKKYIGTISTACSSSANTLMQGAQLIRHKKLDRVICGGAEALSKFTVNGFNSLMILDTEHCRPFDSTRKGLNLGEGAAYIVLESEQEVERSGRKPIAELKGYGNANDAFHQTASSPDGKGAFIAMEQALAMAGIQPSAVNYINAHGTATENNDLSEGLGIQRLFDNHVPDFSSTKPYTGHTLAAAGSVEAIYCIMALQHQMIWPNLNFENAMPELSITPVQQLKRTASLTNVLSNSFGFGGNTSSLLLASV</sequence>
<dbReference type="Gene3D" id="3.40.47.10">
    <property type="match status" value="1"/>
</dbReference>
<dbReference type="InterPro" id="IPR016039">
    <property type="entry name" value="Thiolase-like"/>
</dbReference>
<dbReference type="InterPro" id="IPR000794">
    <property type="entry name" value="Beta-ketoacyl_synthase"/>
</dbReference>
<accession>A0ABW3K3Q6</accession>
<dbReference type="PANTHER" id="PTHR11712">
    <property type="entry name" value="POLYKETIDE SYNTHASE-RELATED"/>
    <property type="match status" value="1"/>
</dbReference>
<dbReference type="PROSITE" id="PS52004">
    <property type="entry name" value="KS3_2"/>
    <property type="match status" value="1"/>
</dbReference>
<dbReference type="SUPFAM" id="SSF53901">
    <property type="entry name" value="Thiolase-like"/>
    <property type="match status" value="2"/>
</dbReference>
<dbReference type="Pfam" id="PF02801">
    <property type="entry name" value="Ketoacyl-synt_C"/>
    <property type="match status" value="1"/>
</dbReference>
<name>A0ABW3K3Q6_9BACT</name>
<gene>
    <name evidence="5" type="ORF">ACFQ21_12300</name>
</gene>
<evidence type="ECO:0000256" key="1">
    <source>
        <dbReference type="ARBA" id="ARBA00008467"/>
    </source>
</evidence>
<proteinExistence type="inferred from homology"/>
<comment type="caution">
    <text evidence="5">The sequence shown here is derived from an EMBL/GenBank/DDBJ whole genome shotgun (WGS) entry which is preliminary data.</text>
</comment>
<keyword evidence="5" id="KW-0012">Acyltransferase</keyword>
<keyword evidence="6" id="KW-1185">Reference proteome</keyword>
<feature type="domain" description="Ketosynthase family 3 (KS3)" evidence="4">
    <location>
        <begin position="2"/>
        <end position="401"/>
    </location>
</feature>
<dbReference type="SMART" id="SM00825">
    <property type="entry name" value="PKS_KS"/>
    <property type="match status" value="1"/>
</dbReference>
<evidence type="ECO:0000256" key="3">
    <source>
        <dbReference type="RuleBase" id="RU003694"/>
    </source>
</evidence>
<protein>
    <submittedName>
        <fullName evidence="5">Beta-ketoacyl-[acyl-carrier-protein] synthase family protein</fullName>
        <ecNumber evidence="5">2.3.1.-</ecNumber>
    </submittedName>
</protein>